<gene>
    <name evidence="10" type="ORF">ACFSM5_20795</name>
</gene>
<feature type="transmembrane region" description="Helical" evidence="8">
    <location>
        <begin position="327"/>
        <end position="348"/>
    </location>
</feature>
<dbReference type="Proteomes" id="UP001597295">
    <property type="component" value="Unassembled WGS sequence"/>
</dbReference>
<feature type="transmembrane region" description="Helical" evidence="8">
    <location>
        <begin position="211"/>
        <end position="231"/>
    </location>
</feature>
<proteinExistence type="predicted"/>
<evidence type="ECO:0000256" key="8">
    <source>
        <dbReference type="SAM" id="Phobius"/>
    </source>
</evidence>
<accession>A0ABW5DWV8</accession>
<feature type="transmembrane region" description="Helical" evidence="8">
    <location>
        <begin position="263"/>
        <end position="286"/>
    </location>
</feature>
<comment type="subcellular location">
    <subcellularLocation>
        <location evidence="1">Cell membrane</location>
        <topology evidence="1">Multi-pass membrane protein</topology>
    </subcellularLocation>
</comment>
<sequence length="507" mass="55790">MGIEQAFSLQANHWRRWFTHRPAGGLALFAVYCLAFLLLRLWASPNMGTDDVEQAMLAQGWAWGYNPAQPPLYTWLLLGLYKIFGVGGLAHLVLKYSLLFAVYSGLHLLAFRWISPENRLLGSASLLLLYPFAWGVHAGYTHSLLMAALVPWVIWAFDRAFSERRWVDTILLGVLLGIALQSKFNFVILAAALVASIAFEERYRGFLVSEKMAVAVGIAGLLLMPQIIWLLGGQHEPGRLMAKITMAPTGNPLVRMALSTGKFAQSALLALIPFWVIALSLLWPALRRPTRPSSPWPAIVARAVLISMLIVLLVVVAAGVSIAKERYLLPLIMMLPLVTVAAIDRIALSPWRRFTYIGAVPLAAVLGFGFLLVQGLFEAEHSRRTSRLAAPIPELAARIKAAGFSGGNILAADEHLGANLRFAFPDAFVMIPDYAAYIPVRPRLEGKCLIVWAGKGIDGAPAPLQDLARRLGLRSEGLTPVQKLDLPLMRYPKRTESYGFVITDCKP</sequence>
<evidence type="ECO:0000256" key="6">
    <source>
        <dbReference type="ARBA" id="ARBA00022989"/>
    </source>
</evidence>
<dbReference type="RefSeq" id="WP_379878605.1">
    <property type="nucleotide sequence ID" value="NZ_JBHUIP010000016.1"/>
</dbReference>
<keyword evidence="2" id="KW-1003">Cell membrane</keyword>
<dbReference type="GO" id="GO:0016757">
    <property type="term" value="F:glycosyltransferase activity"/>
    <property type="evidence" value="ECO:0007669"/>
    <property type="project" value="UniProtKB-KW"/>
</dbReference>
<evidence type="ECO:0000256" key="2">
    <source>
        <dbReference type="ARBA" id="ARBA00022475"/>
    </source>
</evidence>
<keyword evidence="4 10" id="KW-0808">Transferase</keyword>
<dbReference type="InterPro" id="IPR050297">
    <property type="entry name" value="LipidA_mod_glycosyltrf_83"/>
</dbReference>
<dbReference type="EC" id="2.4.-.-" evidence="10"/>
<evidence type="ECO:0000256" key="7">
    <source>
        <dbReference type="ARBA" id="ARBA00023136"/>
    </source>
</evidence>
<organism evidence="10 11">
    <name type="scientific">Lacibacterium aquatile</name>
    <dbReference type="NCBI Taxonomy" id="1168082"/>
    <lineage>
        <taxon>Bacteria</taxon>
        <taxon>Pseudomonadati</taxon>
        <taxon>Pseudomonadota</taxon>
        <taxon>Alphaproteobacteria</taxon>
        <taxon>Rhodospirillales</taxon>
        <taxon>Rhodospirillaceae</taxon>
    </lineage>
</organism>
<dbReference type="PANTHER" id="PTHR33908">
    <property type="entry name" value="MANNOSYLTRANSFERASE YKCB-RELATED"/>
    <property type="match status" value="1"/>
</dbReference>
<feature type="transmembrane region" description="Helical" evidence="8">
    <location>
        <begin position="23"/>
        <end position="43"/>
    </location>
</feature>
<protein>
    <submittedName>
        <fullName evidence="10">ArnT family glycosyltransferase</fullName>
        <ecNumber evidence="10">2.4.-.-</ecNumber>
    </submittedName>
</protein>
<keyword evidence="5 8" id="KW-0812">Transmembrane</keyword>
<name>A0ABW5DWV8_9PROT</name>
<dbReference type="EMBL" id="JBHUIP010000016">
    <property type="protein sequence ID" value="MFD2265355.1"/>
    <property type="molecule type" value="Genomic_DNA"/>
</dbReference>
<reference evidence="11" key="1">
    <citation type="journal article" date="2019" name="Int. J. Syst. Evol. Microbiol.">
        <title>The Global Catalogue of Microorganisms (GCM) 10K type strain sequencing project: providing services to taxonomists for standard genome sequencing and annotation.</title>
        <authorList>
            <consortium name="The Broad Institute Genomics Platform"/>
            <consortium name="The Broad Institute Genome Sequencing Center for Infectious Disease"/>
            <person name="Wu L."/>
            <person name="Ma J."/>
        </authorList>
    </citation>
    <scope>NUCLEOTIDE SEQUENCE [LARGE SCALE GENOMIC DNA]</scope>
    <source>
        <strain evidence="11">CGMCC 1.19062</strain>
    </source>
</reference>
<evidence type="ECO:0000256" key="1">
    <source>
        <dbReference type="ARBA" id="ARBA00004651"/>
    </source>
</evidence>
<keyword evidence="7 8" id="KW-0472">Membrane</keyword>
<feature type="transmembrane region" description="Helical" evidence="8">
    <location>
        <begin position="72"/>
        <end position="89"/>
    </location>
</feature>
<keyword evidence="6 8" id="KW-1133">Transmembrane helix</keyword>
<evidence type="ECO:0000256" key="3">
    <source>
        <dbReference type="ARBA" id="ARBA00022676"/>
    </source>
</evidence>
<dbReference type="PANTHER" id="PTHR33908:SF9">
    <property type="entry name" value="BLL5595 PROTEIN"/>
    <property type="match status" value="1"/>
</dbReference>
<evidence type="ECO:0000313" key="11">
    <source>
        <dbReference type="Proteomes" id="UP001597295"/>
    </source>
</evidence>
<evidence type="ECO:0000313" key="10">
    <source>
        <dbReference type="EMBL" id="MFD2265355.1"/>
    </source>
</evidence>
<feature type="transmembrane region" description="Helical" evidence="8">
    <location>
        <begin position="298"/>
        <end position="320"/>
    </location>
</feature>
<dbReference type="Pfam" id="PF13231">
    <property type="entry name" value="PMT_2"/>
    <property type="match status" value="1"/>
</dbReference>
<keyword evidence="11" id="KW-1185">Reference proteome</keyword>
<feature type="transmembrane region" description="Helical" evidence="8">
    <location>
        <begin position="134"/>
        <end position="157"/>
    </location>
</feature>
<comment type="caution">
    <text evidence="10">The sequence shown here is derived from an EMBL/GenBank/DDBJ whole genome shotgun (WGS) entry which is preliminary data.</text>
</comment>
<feature type="domain" description="Glycosyltransferase RgtA/B/C/D-like" evidence="9">
    <location>
        <begin position="69"/>
        <end position="229"/>
    </location>
</feature>
<evidence type="ECO:0000259" key="9">
    <source>
        <dbReference type="Pfam" id="PF13231"/>
    </source>
</evidence>
<feature type="transmembrane region" description="Helical" evidence="8">
    <location>
        <begin position="169"/>
        <end position="199"/>
    </location>
</feature>
<evidence type="ECO:0000256" key="5">
    <source>
        <dbReference type="ARBA" id="ARBA00022692"/>
    </source>
</evidence>
<evidence type="ECO:0000256" key="4">
    <source>
        <dbReference type="ARBA" id="ARBA00022679"/>
    </source>
</evidence>
<feature type="transmembrane region" description="Helical" evidence="8">
    <location>
        <begin position="96"/>
        <end position="114"/>
    </location>
</feature>
<dbReference type="InterPro" id="IPR038731">
    <property type="entry name" value="RgtA/B/C-like"/>
</dbReference>
<feature type="transmembrane region" description="Helical" evidence="8">
    <location>
        <begin position="354"/>
        <end position="377"/>
    </location>
</feature>
<keyword evidence="3 10" id="KW-0328">Glycosyltransferase</keyword>